<keyword evidence="2" id="KW-0808">Transferase</keyword>
<dbReference type="Gene3D" id="3.90.550.10">
    <property type="entry name" value="Spore Coat Polysaccharide Biosynthesis Protein SpsA, Chain A"/>
    <property type="match status" value="1"/>
</dbReference>
<protein>
    <submittedName>
        <fullName evidence="2">Glycosyl transferase</fullName>
    </submittedName>
</protein>
<organism evidence="2 3">
    <name type="scientific">Polaribacter sejongensis</name>
    <dbReference type="NCBI Taxonomy" id="985043"/>
    <lineage>
        <taxon>Bacteria</taxon>
        <taxon>Pseudomonadati</taxon>
        <taxon>Bacteroidota</taxon>
        <taxon>Flavobacteriia</taxon>
        <taxon>Flavobacteriales</taxon>
        <taxon>Flavobacteriaceae</taxon>
    </lineage>
</organism>
<dbReference type="Pfam" id="PF00535">
    <property type="entry name" value="Glycos_transf_2"/>
    <property type="match status" value="1"/>
</dbReference>
<gene>
    <name evidence="2" type="ORF">BTO15_12130</name>
</gene>
<dbReference type="PANTHER" id="PTHR22916:SF64">
    <property type="entry name" value="TRANSFERASE, PUTATIVE-RELATED"/>
    <property type="match status" value="1"/>
</dbReference>
<dbReference type="GO" id="GO:0016740">
    <property type="term" value="F:transferase activity"/>
    <property type="evidence" value="ECO:0007669"/>
    <property type="project" value="UniProtKB-KW"/>
</dbReference>
<evidence type="ECO:0000313" key="3">
    <source>
        <dbReference type="Proteomes" id="UP000232721"/>
    </source>
</evidence>
<dbReference type="InterPro" id="IPR029044">
    <property type="entry name" value="Nucleotide-diphossugar_trans"/>
</dbReference>
<name>A0ABN5F7A5_9FLAO</name>
<proteinExistence type="predicted"/>
<dbReference type="SUPFAM" id="SSF53448">
    <property type="entry name" value="Nucleotide-diphospho-sugar transferases"/>
    <property type="match status" value="1"/>
</dbReference>
<accession>A0ABN5F7A5</accession>
<sequence length="302" mass="35766">MIKFSIVITTYNRIEDLKITLISLGNLFQRNDVELIICDDASTDGTQVFLKKNYNNHVLLFNNKGKGLIHNRNILNNKAKGLYIISLDDDACFLSKNVLEEIESCFINYPNCGVQNLRIFWSSNEPKLQLSKNKICKSKSFVGCGHVWRKLAWNSIANYPDWFVFYGEENFASYQLIKTVWSVYYNPNILIHHRVNIRARKKDNDYIIRSRRSFRAGWYLYFLFYPLKEIPRRLAYTLWQQIKIKTFKGDFKATIGVFQALFDVLYNFPKLVKNANRLTIKEFKEYQNLPSTKIYWKPEKKI</sequence>
<evidence type="ECO:0000313" key="2">
    <source>
        <dbReference type="EMBL" id="AUC22790.1"/>
    </source>
</evidence>
<dbReference type="InterPro" id="IPR001173">
    <property type="entry name" value="Glyco_trans_2-like"/>
</dbReference>
<evidence type="ECO:0000259" key="1">
    <source>
        <dbReference type="Pfam" id="PF00535"/>
    </source>
</evidence>
<dbReference type="RefSeq" id="WP_208888987.1">
    <property type="nucleotide sequence ID" value="NZ_CP019336.1"/>
</dbReference>
<keyword evidence="3" id="KW-1185">Reference proteome</keyword>
<dbReference type="PANTHER" id="PTHR22916">
    <property type="entry name" value="GLYCOSYLTRANSFERASE"/>
    <property type="match status" value="1"/>
</dbReference>
<reference evidence="2 3" key="1">
    <citation type="submission" date="2017-02" db="EMBL/GenBank/DDBJ databases">
        <title>Trade-off between light-utilization and light-protection in marine flavobacteria.</title>
        <authorList>
            <person name="Kumagai Y."/>
            <person name="Yoshizawa S."/>
            <person name="Kogure K."/>
            <person name="Iwasaki W."/>
        </authorList>
    </citation>
    <scope>NUCLEOTIDE SEQUENCE [LARGE SCALE GENOMIC DNA]</scope>
    <source>
        <strain evidence="2 3">KCTC 23670</strain>
    </source>
</reference>
<dbReference type="Proteomes" id="UP000232721">
    <property type="component" value="Chromosome"/>
</dbReference>
<dbReference type="EMBL" id="CP019336">
    <property type="protein sequence ID" value="AUC22790.1"/>
    <property type="molecule type" value="Genomic_DNA"/>
</dbReference>
<feature type="domain" description="Glycosyltransferase 2-like" evidence="1">
    <location>
        <begin position="5"/>
        <end position="115"/>
    </location>
</feature>